<keyword evidence="6" id="KW-0547">Nucleotide-binding</keyword>
<sequence length="257" mass="29023">MEVEVFTELLNVLGNLLSEKINVISVSGTEEKYVLRNIELLGMGAEAIIAKCTFLDIDAVVKWRFPKPYIPPELDKDFRKSRTATEAKALLKAISLGINAPIPLYADLEEGLIIMTYVNGLVFRDLIENFGLDEVCSVCRTVGVYVAKLHENSIIHGDVTTSNILIGKNSGDVYLIDFGLTNFVSRLEDQAIDIHIFFRSVESAHHAVEDLVKRCFIEGYREVRGDYTSKVLSMVNYIRRMGRYVAERKLRGVWSLK</sequence>
<feature type="domain" description="Protein kinase" evidence="11">
    <location>
        <begin position="35"/>
        <end position="257"/>
    </location>
</feature>
<evidence type="ECO:0000256" key="3">
    <source>
        <dbReference type="ARBA" id="ARBA00022527"/>
    </source>
</evidence>
<evidence type="ECO:0000256" key="4">
    <source>
        <dbReference type="ARBA" id="ARBA00022679"/>
    </source>
</evidence>
<dbReference type="PANTHER" id="PTHR12209">
    <property type="entry name" value="NON-SPECIFIC SERINE/THREONINE PROTEIN KINASE"/>
    <property type="match status" value="1"/>
</dbReference>
<evidence type="ECO:0000256" key="9">
    <source>
        <dbReference type="ARBA" id="ARBA00047899"/>
    </source>
</evidence>
<dbReference type="NCBIfam" id="NF011463">
    <property type="entry name" value="PRK14879.1-4"/>
    <property type="match status" value="1"/>
</dbReference>
<dbReference type="EMBL" id="DTCK01000041">
    <property type="protein sequence ID" value="HGQ36381.1"/>
    <property type="molecule type" value="Genomic_DNA"/>
</dbReference>
<dbReference type="GO" id="GO:0008033">
    <property type="term" value="P:tRNA processing"/>
    <property type="evidence" value="ECO:0007669"/>
    <property type="project" value="UniProtKB-KW"/>
</dbReference>
<dbReference type="PROSITE" id="PS00109">
    <property type="entry name" value="PROTEIN_KINASE_TYR"/>
    <property type="match status" value="1"/>
</dbReference>
<gene>
    <name evidence="13" type="ORF">ENU08_06610</name>
    <name evidence="12" type="ORF">ENU41_06875</name>
</gene>
<dbReference type="Gene3D" id="1.10.510.10">
    <property type="entry name" value="Transferase(Phosphotransferase) domain 1"/>
    <property type="match status" value="1"/>
</dbReference>
<dbReference type="GO" id="GO:0004674">
    <property type="term" value="F:protein serine/threonine kinase activity"/>
    <property type="evidence" value="ECO:0007669"/>
    <property type="project" value="UniProtKB-KW"/>
</dbReference>
<evidence type="ECO:0000256" key="2">
    <source>
        <dbReference type="ARBA" id="ARBA00012513"/>
    </source>
</evidence>
<dbReference type="InterPro" id="IPR000719">
    <property type="entry name" value="Prot_kinase_dom"/>
</dbReference>
<comment type="catalytic activity">
    <reaction evidence="9">
        <text>L-threonyl-[protein] + ATP = O-phospho-L-threonyl-[protein] + ADP + H(+)</text>
        <dbReference type="Rhea" id="RHEA:46608"/>
        <dbReference type="Rhea" id="RHEA-COMP:11060"/>
        <dbReference type="Rhea" id="RHEA-COMP:11605"/>
        <dbReference type="ChEBI" id="CHEBI:15378"/>
        <dbReference type="ChEBI" id="CHEBI:30013"/>
        <dbReference type="ChEBI" id="CHEBI:30616"/>
        <dbReference type="ChEBI" id="CHEBI:61977"/>
        <dbReference type="ChEBI" id="CHEBI:456216"/>
        <dbReference type="EC" id="2.7.11.1"/>
    </reaction>
</comment>
<evidence type="ECO:0000256" key="8">
    <source>
        <dbReference type="ARBA" id="ARBA00022840"/>
    </source>
</evidence>
<evidence type="ECO:0000256" key="10">
    <source>
        <dbReference type="ARBA" id="ARBA00048679"/>
    </source>
</evidence>
<dbReference type="GO" id="GO:0005524">
    <property type="term" value="F:ATP binding"/>
    <property type="evidence" value="ECO:0007669"/>
    <property type="project" value="UniProtKB-KW"/>
</dbReference>
<keyword evidence="3" id="KW-0723">Serine/threonine-protein kinase</keyword>
<comment type="caution">
    <text evidence="13">The sequence shown here is derived from an EMBL/GenBank/DDBJ whole genome shotgun (WGS) entry which is preliminary data.</text>
</comment>
<dbReference type="Gene3D" id="3.30.200.20">
    <property type="entry name" value="Phosphorylase Kinase, domain 1"/>
    <property type="match status" value="1"/>
</dbReference>
<dbReference type="InterPro" id="IPR022495">
    <property type="entry name" value="Bud32"/>
</dbReference>
<evidence type="ECO:0000256" key="7">
    <source>
        <dbReference type="ARBA" id="ARBA00022777"/>
    </source>
</evidence>
<keyword evidence="4" id="KW-0808">Transferase</keyword>
<proteinExistence type="inferred from homology"/>
<reference evidence="13" key="1">
    <citation type="journal article" date="2020" name="mSystems">
        <title>Genome- and Community-Level Interaction Insights into Carbon Utilization and Element Cycling Functions of Hydrothermarchaeota in Hydrothermal Sediment.</title>
        <authorList>
            <person name="Zhou Z."/>
            <person name="Liu Y."/>
            <person name="Xu W."/>
            <person name="Pan J."/>
            <person name="Luo Z.H."/>
            <person name="Li M."/>
        </authorList>
    </citation>
    <scope>NUCLEOTIDE SEQUENCE [LARGE SCALE GENOMIC DNA]</scope>
    <source>
        <strain evidence="13">SpSt-637</strain>
        <strain evidence="12">SpSt-667</strain>
    </source>
</reference>
<keyword evidence="7 13" id="KW-0418">Kinase</keyword>
<dbReference type="EMBL" id="DTBD01000057">
    <property type="protein sequence ID" value="HGQ64896.1"/>
    <property type="molecule type" value="Genomic_DNA"/>
</dbReference>
<evidence type="ECO:0000256" key="1">
    <source>
        <dbReference type="ARBA" id="ARBA00010630"/>
    </source>
</evidence>
<organism evidence="13">
    <name type="scientific">Ignisphaera aggregans</name>
    <dbReference type="NCBI Taxonomy" id="334771"/>
    <lineage>
        <taxon>Archaea</taxon>
        <taxon>Thermoproteota</taxon>
        <taxon>Thermoprotei</taxon>
        <taxon>Desulfurococcales</taxon>
        <taxon>Desulfurococcaceae</taxon>
        <taxon>Ignisphaera</taxon>
    </lineage>
</organism>
<name>A0A7C4JK31_9CREN</name>
<dbReference type="AlphaFoldDB" id="A0A7C4JK31"/>
<comment type="catalytic activity">
    <reaction evidence="10">
        <text>L-seryl-[protein] + ATP = O-phospho-L-seryl-[protein] + ADP + H(+)</text>
        <dbReference type="Rhea" id="RHEA:17989"/>
        <dbReference type="Rhea" id="RHEA-COMP:9863"/>
        <dbReference type="Rhea" id="RHEA-COMP:11604"/>
        <dbReference type="ChEBI" id="CHEBI:15378"/>
        <dbReference type="ChEBI" id="CHEBI:29999"/>
        <dbReference type="ChEBI" id="CHEBI:30616"/>
        <dbReference type="ChEBI" id="CHEBI:83421"/>
        <dbReference type="ChEBI" id="CHEBI:456216"/>
        <dbReference type="EC" id="2.7.11.1"/>
    </reaction>
</comment>
<comment type="similarity">
    <text evidence="1">Belongs to the protein kinase superfamily. BUD32 family.</text>
</comment>
<evidence type="ECO:0000256" key="6">
    <source>
        <dbReference type="ARBA" id="ARBA00022741"/>
    </source>
</evidence>
<dbReference type="PROSITE" id="PS50011">
    <property type="entry name" value="PROTEIN_KINASE_DOM"/>
    <property type="match status" value="1"/>
</dbReference>
<dbReference type="PANTHER" id="PTHR12209:SF0">
    <property type="entry name" value="EKC_KEOPS COMPLEX SUBUNIT TP53RK"/>
    <property type="match status" value="1"/>
</dbReference>
<keyword evidence="5" id="KW-0819">tRNA processing</keyword>
<dbReference type="InterPro" id="IPR011009">
    <property type="entry name" value="Kinase-like_dom_sf"/>
</dbReference>
<dbReference type="EC" id="2.7.11.1" evidence="2"/>
<dbReference type="NCBIfam" id="TIGR03724">
    <property type="entry name" value="arch_bud32"/>
    <property type="match status" value="1"/>
</dbReference>
<dbReference type="GO" id="GO:0005829">
    <property type="term" value="C:cytosol"/>
    <property type="evidence" value="ECO:0007669"/>
    <property type="project" value="TreeGrafter"/>
</dbReference>
<keyword evidence="8" id="KW-0067">ATP-binding</keyword>
<protein>
    <recommendedName>
        <fullName evidence="2">non-specific serine/threonine protein kinase</fullName>
        <ecNumber evidence="2">2.7.11.1</ecNumber>
    </recommendedName>
</protein>
<dbReference type="SMART" id="SM00220">
    <property type="entry name" value="S_TKc"/>
    <property type="match status" value="1"/>
</dbReference>
<evidence type="ECO:0000256" key="5">
    <source>
        <dbReference type="ARBA" id="ARBA00022694"/>
    </source>
</evidence>
<dbReference type="SUPFAM" id="SSF56112">
    <property type="entry name" value="Protein kinase-like (PK-like)"/>
    <property type="match status" value="1"/>
</dbReference>
<dbReference type="InterPro" id="IPR008266">
    <property type="entry name" value="Tyr_kinase_AS"/>
</dbReference>
<evidence type="ECO:0000313" key="12">
    <source>
        <dbReference type="EMBL" id="HGQ36381.1"/>
    </source>
</evidence>
<evidence type="ECO:0000313" key="13">
    <source>
        <dbReference type="EMBL" id="HGQ64896.1"/>
    </source>
</evidence>
<dbReference type="Pfam" id="PF00069">
    <property type="entry name" value="Pkinase"/>
    <property type="match status" value="1"/>
</dbReference>
<evidence type="ECO:0000259" key="11">
    <source>
        <dbReference type="PROSITE" id="PS50011"/>
    </source>
</evidence>
<accession>A0A7C4JK31</accession>